<accession>A0A401IEW4</accession>
<dbReference type="Pfam" id="PF05860">
    <property type="entry name" value="TPS"/>
    <property type="match status" value="1"/>
</dbReference>
<name>A0A401IEW4_APHSA</name>
<dbReference type="Proteomes" id="UP000287247">
    <property type="component" value="Unassembled WGS sequence"/>
</dbReference>
<evidence type="ECO:0000313" key="3">
    <source>
        <dbReference type="EMBL" id="GBF79749.1"/>
    </source>
</evidence>
<dbReference type="EMBL" id="BDQK01000004">
    <property type="protein sequence ID" value="GBF79749.1"/>
    <property type="molecule type" value="Genomic_DNA"/>
</dbReference>
<dbReference type="Gene3D" id="2.160.20.10">
    <property type="entry name" value="Single-stranded right-handed beta-helix, Pectin lyase-like"/>
    <property type="match status" value="1"/>
</dbReference>
<feature type="compositionally biased region" description="Low complexity" evidence="1">
    <location>
        <begin position="675"/>
        <end position="730"/>
    </location>
</feature>
<dbReference type="SMART" id="SM00912">
    <property type="entry name" value="Haemagg_act"/>
    <property type="match status" value="1"/>
</dbReference>
<organism evidence="3 4">
    <name type="scientific">Aphanothece sacrum FPU1</name>
    <dbReference type="NCBI Taxonomy" id="1920663"/>
    <lineage>
        <taxon>Bacteria</taxon>
        <taxon>Bacillati</taxon>
        <taxon>Cyanobacteriota</taxon>
        <taxon>Cyanophyceae</taxon>
        <taxon>Oscillatoriophycideae</taxon>
        <taxon>Chroococcales</taxon>
        <taxon>Aphanothecaceae</taxon>
        <taxon>Aphanothece</taxon>
    </lineage>
</organism>
<protein>
    <submittedName>
        <fullName evidence="3">Filamentous hemagglutinin family N-terminal domain protein</fullName>
    </submittedName>
</protein>
<evidence type="ECO:0000256" key="1">
    <source>
        <dbReference type="SAM" id="MobiDB-lite"/>
    </source>
</evidence>
<dbReference type="SUPFAM" id="SSF51126">
    <property type="entry name" value="Pectin lyase-like"/>
    <property type="match status" value="1"/>
</dbReference>
<evidence type="ECO:0000259" key="2">
    <source>
        <dbReference type="SMART" id="SM00912"/>
    </source>
</evidence>
<dbReference type="OrthoDB" id="433405at2"/>
<feature type="domain" description="Filamentous haemagglutinin FhaB/tRNA nuclease CdiA-like TPS" evidence="2">
    <location>
        <begin position="32"/>
        <end position="146"/>
    </location>
</feature>
<evidence type="ECO:0000313" key="4">
    <source>
        <dbReference type="Proteomes" id="UP000287247"/>
    </source>
</evidence>
<dbReference type="InterPro" id="IPR008638">
    <property type="entry name" value="FhaB/CdiA-like_TPS"/>
</dbReference>
<feature type="region of interest" description="Disordered" evidence="1">
    <location>
        <begin position="675"/>
        <end position="762"/>
    </location>
</feature>
<dbReference type="NCBIfam" id="TIGR01901">
    <property type="entry name" value="adhes_NPXG"/>
    <property type="match status" value="1"/>
</dbReference>
<dbReference type="RefSeq" id="WP_124978247.1">
    <property type="nucleotide sequence ID" value="NZ_BDQK01000004.1"/>
</dbReference>
<gene>
    <name evidence="3" type="ORF">AsFPU1_1148</name>
</gene>
<reference evidence="4" key="1">
    <citation type="submission" date="2017-05" db="EMBL/GenBank/DDBJ databases">
        <title>Physiological properties and genetic analysis related to exopolysaccharide production of fresh-water unicellular cyanobacterium Aphanothece sacrum, Suizenji Nori, that has been cultured as a food source in Japan.</title>
        <authorList>
            <person name="Kanesaki Y."/>
            <person name="Yoshikawa S."/>
            <person name="Ohki K."/>
        </authorList>
    </citation>
    <scope>NUCLEOTIDE SEQUENCE [LARGE SCALE GENOMIC DNA]</scope>
    <source>
        <strain evidence="4">FPU1</strain>
    </source>
</reference>
<feature type="compositionally biased region" description="Low complexity" evidence="1">
    <location>
        <begin position="738"/>
        <end position="762"/>
    </location>
</feature>
<dbReference type="InterPro" id="IPR011050">
    <property type="entry name" value="Pectin_lyase_fold/virulence"/>
</dbReference>
<proteinExistence type="predicted"/>
<dbReference type="Pfam" id="PF12770">
    <property type="entry name" value="CHAT"/>
    <property type="match status" value="1"/>
</dbReference>
<keyword evidence="4" id="KW-1185">Reference proteome</keyword>
<comment type="caution">
    <text evidence="3">The sequence shown here is derived from an EMBL/GenBank/DDBJ whole genome shotgun (WGS) entry which is preliminary data.</text>
</comment>
<sequence length="1266" mass="133578">MYLKKTLILTLISLPLLSIITVNKVWGQSITPANDGTGTIVNQQGNQFNIEGGTLSGDGANLFHSLQKFGLNAEQIANFLANPSIRNILTRVVGGDPSVINGLIQITGGNPNLFIMNPAGIIFGPNAQLNIPADFTATTATGIGFANNNWFNALGENNYSQLIGNPSQFAFDLSQPGSIINRGNLTLASGHNLTLLAGNVINTGTLNAPGGNITIAAIPGTNRIRISQPGNLVSLEIIDPRPTNNNTSNISTIKPPNLATLLTQGANGLELGVTVNADGTIQLTQSQTSLPITTGTLITTGTINTASTTQIGGNITLIGERIGVIDSQINASGNQGGGNIRIGGDYRGQGTIPNAERTLITDGSTLNSNGLETGNGGQIIVWANDLTGFYGNINSRGGRLSGNGGLVEVSGKNQLIFAGNVDTSAPVGKFGTLFLDPLDITIKNGRGDGTTDGTNTFKGNNTGQVGQVLSNNNSTDTAPSIIFESELEGLSGNTNIVLEALRNITIENLADNALTFQRGTGSIVFRTNTIQTRTGTFQMSPDDTIIAPGRNLSIERLGNLLTSGCALTNSCRVIVGNIDTSSPTVGGSVNITARGSTGNNVPSIQVGKINASSTLGSGGNINLQTRSTNGSIVGTVKVDGVNFDPNDTSNITRDQINTREGATINNVEINFGNNTAGNGNNNAGNGNNNAGNGNNNAGNGNNSAGNGNNNAGNGNNTAGNGNNNAGNGNNNPPPLTVLPPVGNNNPPPTINTGNNNPPPTINIDNNSPPPTINTGNNNNVTQLLESERGGPVINLNNAYTSSNQANNIGANSGNIGGANSTVGTNNKATAESVEKDFGTDFANHLGIEPVAPLTLEQTQTRLQQAELATKLKPALVYIVFKPQSNIVQSPQNTDLWTFNSGKPAKQIPLNRSEKNTDQLELILISSSGEVLRIPITDVTRKQVISVAEQFQQTVTNPRRPTAHRGPGKQLYQWFIEPLESELQARKIDTLVFIVDEGLRSVPMAALYDGSKFLIEHYSMGLMPSLALTDTRYKDMTKDRVLAMGASQFNQQNPLPGVPLELSVIADRIWKGQSYLNNNFTLSNLQKAHASGEFGIIHLATHANFETGKLNNSYIQLWNSQLTLDQLKDLNLGNPPVELLVLSACRTALGNRESELGFAGAAVLARVKTVLGSLWEVSDDGTLGLMTRFYEQLRDVPLKVTAIRQAQLSLLRGEVYLKDGYLITPKNRLPLPPQLAELTAAQSISPHAGLLTHPYYWSGFTLIGSPW</sequence>
<dbReference type="AlphaFoldDB" id="A0A401IEW4"/>
<dbReference type="InterPro" id="IPR012334">
    <property type="entry name" value="Pectin_lyas_fold"/>
</dbReference>
<dbReference type="InterPro" id="IPR024983">
    <property type="entry name" value="CHAT_dom"/>
</dbReference>